<protein>
    <submittedName>
        <fullName evidence="2">Pyridoxamine 5'-phosphate oxidase family protein</fullName>
    </submittedName>
</protein>
<dbReference type="SUPFAM" id="SSF50475">
    <property type="entry name" value="FMN-binding split barrel"/>
    <property type="match status" value="1"/>
</dbReference>
<dbReference type="InterPro" id="IPR024624">
    <property type="entry name" value="Pyridox_Oxase_Alr4036_FMN-bd"/>
</dbReference>
<feature type="domain" description="Pyridoxamine 5'-phosphate oxidase Alr4036 family FMN-binding" evidence="1">
    <location>
        <begin position="31"/>
        <end position="112"/>
    </location>
</feature>
<dbReference type="Proteomes" id="UP001305521">
    <property type="component" value="Chromosome"/>
</dbReference>
<dbReference type="Pfam" id="PF12766">
    <property type="entry name" value="Pyridox_oxase_2"/>
    <property type="match status" value="1"/>
</dbReference>
<dbReference type="RefSeq" id="WP_318650938.1">
    <property type="nucleotide sequence ID" value="NZ_CP137852.1"/>
</dbReference>
<dbReference type="EMBL" id="CP137852">
    <property type="protein sequence ID" value="WPB86981.1"/>
    <property type="molecule type" value="Genomic_DNA"/>
</dbReference>
<dbReference type="Gene3D" id="2.30.110.10">
    <property type="entry name" value="Electron Transport, Fmn-binding Protein, Chain A"/>
    <property type="match status" value="1"/>
</dbReference>
<accession>A0ABZ0PND2</accession>
<evidence type="ECO:0000313" key="3">
    <source>
        <dbReference type="Proteomes" id="UP001305521"/>
    </source>
</evidence>
<evidence type="ECO:0000313" key="2">
    <source>
        <dbReference type="EMBL" id="WPB86981.1"/>
    </source>
</evidence>
<gene>
    <name evidence="2" type="ORF">R9Z33_08910</name>
</gene>
<name>A0ABZ0PND2_9PROT</name>
<dbReference type="InterPro" id="IPR012349">
    <property type="entry name" value="Split_barrel_FMN-bd"/>
</dbReference>
<reference evidence="2 3" key="1">
    <citation type="submission" date="2023-11" db="EMBL/GenBank/DDBJ databases">
        <title>Arctic aerobic anoxygenic photoheterotroph Sediminicoccus rosea KRV36 adapts its photosynthesis to long days of polar summer.</title>
        <authorList>
            <person name="Tomasch J."/>
            <person name="Kopejtka K."/>
            <person name="Bily T."/>
            <person name="Gardiner A.T."/>
            <person name="Gardian Z."/>
            <person name="Shivaramu S."/>
            <person name="Koblizek M."/>
            <person name="Engelhardt F."/>
            <person name="Kaftan D."/>
        </authorList>
    </citation>
    <scope>NUCLEOTIDE SEQUENCE [LARGE SCALE GENOMIC DNA]</scope>
    <source>
        <strain evidence="2 3">R-30</strain>
    </source>
</reference>
<proteinExistence type="predicted"/>
<sequence>MSARAQPMPRPAHADDIGAVRDAAFALLAEGVTNRRSPLHTPTLASIGLDGTPRARTLVLRGFEPATRTLRLHSDRRSEKFAELTRDPRCALHAYDPVAQVQIRLEGIASLHTEDEVAEAAWQASRSFSRMCYAIEPGPGRAIPAPLPAPQDAVSGRAHFGTILLHAHSLEWLWLAAEGHRRARLEWLPGEERATWLVP</sequence>
<keyword evidence="3" id="KW-1185">Reference proteome</keyword>
<organism evidence="2 3">
    <name type="scientific">Sediminicoccus rosea</name>
    <dbReference type="NCBI Taxonomy" id="1225128"/>
    <lineage>
        <taxon>Bacteria</taxon>
        <taxon>Pseudomonadati</taxon>
        <taxon>Pseudomonadota</taxon>
        <taxon>Alphaproteobacteria</taxon>
        <taxon>Acetobacterales</taxon>
        <taxon>Roseomonadaceae</taxon>
        <taxon>Sediminicoccus</taxon>
    </lineage>
</organism>
<evidence type="ECO:0000259" key="1">
    <source>
        <dbReference type="Pfam" id="PF12766"/>
    </source>
</evidence>